<organism evidence="1 2">
    <name type="scientific">Sphingomonas crocodyli</name>
    <dbReference type="NCBI Taxonomy" id="1979270"/>
    <lineage>
        <taxon>Bacteria</taxon>
        <taxon>Pseudomonadati</taxon>
        <taxon>Pseudomonadota</taxon>
        <taxon>Alphaproteobacteria</taxon>
        <taxon>Sphingomonadales</taxon>
        <taxon>Sphingomonadaceae</taxon>
        <taxon>Sphingomonas</taxon>
    </lineage>
</organism>
<evidence type="ECO:0000313" key="2">
    <source>
        <dbReference type="Proteomes" id="UP000282971"/>
    </source>
</evidence>
<sequence>MMKPAIILTALLLAGCNQPAPQAPPSKIGRYQVVIGDGPYEPSLYVLDTVTGMMRMCKKAVGKNSRDLECGKPVSARP</sequence>
<comment type="caution">
    <text evidence="1">The sequence shown here is derived from an EMBL/GenBank/DDBJ whole genome shotgun (WGS) entry which is preliminary data.</text>
</comment>
<dbReference type="Proteomes" id="UP000282971">
    <property type="component" value="Unassembled WGS sequence"/>
</dbReference>
<dbReference type="RefSeq" id="WP_127743659.1">
    <property type="nucleotide sequence ID" value="NZ_SACN01000001.1"/>
</dbReference>
<reference evidence="1 2" key="1">
    <citation type="submission" date="2019-01" db="EMBL/GenBank/DDBJ databases">
        <authorList>
            <person name="Chen W.-M."/>
        </authorList>
    </citation>
    <scope>NUCLEOTIDE SEQUENCE [LARGE SCALE GENOMIC DNA]</scope>
    <source>
        <strain evidence="1 2">CCP-7</strain>
    </source>
</reference>
<keyword evidence="2" id="KW-1185">Reference proteome</keyword>
<protein>
    <submittedName>
        <fullName evidence="1">Uncharacterized protein</fullName>
    </submittedName>
</protein>
<evidence type="ECO:0000313" key="1">
    <source>
        <dbReference type="EMBL" id="RVT94302.1"/>
    </source>
</evidence>
<dbReference type="AlphaFoldDB" id="A0A437M9D9"/>
<accession>A0A437M9D9</accession>
<gene>
    <name evidence="1" type="ORF">EOD43_10775</name>
</gene>
<proteinExistence type="predicted"/>
<name>A0A437M9D9_9SPHN</name>
<dbReference type="PROSITE" id="PS51257">
    <property type="entry name" value="PROKAR_LIPOPROTEIN"/>
    <property type="match status" value="1"/>
</dbReference>
<dbReference type="EMBL" id="SACN01000001">
    <property type="protein sequence ID" value="RVT94302.1"/>
    <property type="molecule type" value="Genomic_DNA"/>
</dbReference>